<dbReference type="Proteomes" id="UP000694864">
    <property type="component" value="Chromosome 17"/>
</dbReference>
<dbReference type="RefSeq" id="XP_010475364.1">
    <property type="nucleotide sequence ID" value="XM_010477062.1"/>
</dbReference>
<accession>A0ABM0WS33</accession>
<dbReference type="InterPro" id="IPR014002">
    <property type="entry name" value="Agenet_dom_plant"/>
</dbReference>
<evidence type="ECO:0000259" key="1">
    <source>
        <dbReference type="SMART" id="SM00743"/>
    </source>
</evidence>
<proteinExistence type="predicted"/>
<feature type="domain" description="Agenet" evidence="1">
    <location>
        <begin position="77"/>
        <end position="132"/>
    </location>
</feature>
<evidence type="ECO:0000313" key="2">
    <source>
        <dbReference type="Proteomes" id="UP000694864"/>
    </source>
</evidence>
<sequence>MEFVKGDQVEVCSKEDGFLGSYFSATVLSKTPEGSGSGSCYKVKYKNLVSEEDESHRLIEIISADELRPMPPKSLPVVFHRHEKVDAFDKDGWWVGEVTGGRSDLYSIYFETTGEELKYPLYRLRRHLEWVNGDWVSSARRQQ</sequence>
<dbReference type="CDD" id="cd20406">
    <property type="entry name" value="Tudor_Agenet_AtDUF_rpt2_4"/>
    <property type="match status" value="1"/>
</dbReference>
<dbReference type="PANTHER" id="PTHR31917:SF148">
    <property type="entry name" value="DUF724 DOMAIN-CONTAINING PROTEIN 2"/>
    <property type="match status" value="1"/>
</dbReference>
<evidence type="ECO:0000313" key="3">
    <source>
        <dbReference type="RefSeq" id="XP_010475364.1"/>
    </source>
</evidence>
<dbReference type="GeneID" id="104754792"/>
<dbReference type="CDD" id="cd20405">
    <property type="entry name" value="Tudor_Agenet_AtDUF_rpt1_3"/>
    <property type="match status" value="1"/>
</dbReference>
<protein>
    <submittedName>
        <fullName evidence="3">DUF724 domain-containing protein 3-like</fullName>
    </submittedName>
</protein>
<dbReference type="InterPro" id="IPR008395">
    <property type="entry name" value="Agenet-like_dom"/>
</dbReference>
<reference evidence="3" key="2">
    <citation type="submission" date="2025-08" db="UniProtKB">
        <authorList>
            <consortium name="RefSeq"/>
        </authorList>
    </citation>
    <scope>IDENTIFICATION</scope>
    <source>
        <tissue evidence="3">Leaf</tissue>
    </source>
</reference>
<name>A0ABM0WS33_CAMSA</name>
<dbReference type="Pfam" id="PF05641">
    <property type="entry name" value="Agenet"/>
    <property type="match status" value="1"/>
</dbReference>
<feature type="domain" description="Agenet" evidence="1">
    <location>
        <begin position="1"/>
        <end position="75"/>
    </location>
</feature>
<organism evidence="2 3">
    <name type="scientific">Camelina sativa</name>
    <name type="common">False flax</name>
    <name type="synonym">Myagrum sativum</name>
    <dbReference type="NCBI Taxonomy" id="90675"/>
    <lineage>
        <taxon>Eukaryota</taxon>
        <taxon>Viridiplantae</taxon>
        <taxon>Streptophyta</taxon>
        <taxon>Embryophyta</taxon>
        <taxon>Tracheophyta</taxon>
        <taxon>Spermatophyta</taxon>
        <taxon>Magnoliopsida</taxon>
        <taxon>eudicotyledons</taxon>
        <taxon>Gunneridae</taxon>
        <taxon>Pentapetalae</taxon>
        <taxon>rosids</taxon>
        <taxon>malvids</taxon>
        <taxon>Brassicales</taxon>
        <taxon>Brassicaceae</taxon>
        <taxon>Camelineae</taxon>
        <taxon>Camelina</taxon>
    </lineage>
</organism>
<dbReference type="Gene3D" id="2.30.30.140">
    <property type="match status" value="1"/>
</dbReference>
<dbReference type="SMART" id="SM00743">
    <property type="entry name" value="Agenet"/>
    <property type="match status" value="2"/>
</dbReference>
<reference evidence="2" key="1">
    <citation type="journal article" date="2014" name="Nat. Commun.">
        <title>The emerging biofuel crop Camelina sativa retains a highly undifferentiated hexaploid genome structure.</title>
        <authorList>
            <person name="Kagale S."/>
            <person name="Koh C."/>
            <person name="Nixon J."/>
            <person name="Bollina V."/>
            <person name="Clarke W.E."/>
            <person name="Tuteja R."/>
            <person name="Spillane C."/>
            <person name="Robinson S.J."/>
            <person name="Links M.G."/>
            <person name="Clarke C."/>
            <person name="Higgins E.E."/>
            <person name="Huebert T."/>
            <person name="Sharpe A.G."/>
            <person name="Parkin I.A."/>
        </authorList>
    </citation>
    <scope>NUCLEOTIDE SEQUENCE [LARGE SCALE GENOMIC DNA]</scope>
    <source>
        <strain evidence="2">cv. DH55</strain>
    </source>
</reference>
<keyword evidence="2" id="KW-1185">Reference proteome</keyword>
<gene>
    <name evidence="3" type="primary">LOC104754792</name>
</gene>
<dbReference type="PANTHER" id="PTHR31917">
    <property type="entry name" value="AGENET DOMAIN-CONTAINING PROTEIN-RELATED"/>
    <property type="match status" value="1"/>
</dbReference>